<evidence type="ECO:0000313" key="1">
    <source>
        <dbReference type="EMBL" id="KDA02071.1"/>
    </source>
</evidence>
<dbReference type="SUPFAM" id="SSF52540">
    <property type="entry name" value="P-loop containing nucleoside triphosphate hydrolases"/>
    <property type="match status" value="1"/>
</dbReference>
<proteinExistence type="predicted"/>
<dbReference type="GO" id="GO:0009360">
    <property type="term" value="C:DNA polymerase III complex"/>
    <property type="evidence" value="ECO:0007669"/>
    <property type="project" value="TreeGrafter"/>
</dbReference>
<name>A0A059G5H7_9PROT</name>
<comment type="caution">
    <text evidence="1">The sequence shown here is derived from an EMBL/GenBank/DDBJ whole genome shotgun (WGS) entry which is preliminary data.</text>
</comment>
<dbReference type="InterPro" id="IPR027417">
    <property type="entry name" value="P-loop_NTPase"/>
</dbReference>
<dbReference type="Gene3D" id="3.40.50.300">
    <property type="entry name" value="P-loop containing nucleotide triphosphate hydrolases"/>
    <property type="match status" value="1"/>
</dbReference>
<accession>A0A059G5H7</accession>
<dbReference type="OrthoDB" id="9810148at2"/>
<dbReference type="RefSeq" id="WP_051624838.1">
    <property type="nucleotide sequence ID" value="NZ_ARYL01000018.1"/>
</dbReference>
<dbReference type="EMBL" id="ARYL01000018">
    <property type="protein sequence ID" value="KDA02071.1"/>
    <property type="molecule type" value="Genomic_DNA"/>
</dbReference>
<gene>
    <name evidence="1" type="ORF">HOC_12718</name>
</gene>
<dbReference type="PANTHER" id="PTHR11669:SF8">
    <property type="entry name" value="DNA POLYMERASE III SUBUNIT DELTA"/>
    <property type="match status" value="1"/>
</dbReference>
<dbReference type="InterPro" id="IPR050238">
    <property type="entry name" value="DNA_Rep/Repair_Clamp_Loader"/>
</dbReference>
<dbReference type="eggNOG" id="COG0470">
    <property type="taxonomic scope" value="Bacteria"/>
</dbReference>
<dbReference type="STRING" id="1280953.HOC_12718"/>
<protein>
    <submittedName>
        <fullName evidence="1">Putative DNA polymerase III, delta prime subunit</fullName>
    </submittedName>
</protein>
<sequence>MSAALPLIGHKDAETAFISANESGKLHHAWLIEGPAGIGKTRLAMRLAAYMLGARGPANSPLDAPQDDPVMQAYLAGGHPDQRTVQIELNDKGKPRQDITVDQIRDLNHFFTLRPAMGGWRVGIIDALDEVNRNGANALLKTLEEPPASSIMFLINHGSKPILPTIRSRCRTLRLKRLSDEDTAAVLKAVDAPKESLGLARGRPGLGIRLSSPAGLQAANAARALLRGMPKPNDALLTAALQTANADAVAMEAFSAEVLGWLADKADDNPAAADAWLRTSRLLGEADELNMEASQTAAKVIAGLYSVVGQG</sequence>
<dbReference type="GO" id="GO:0006261">
    <property type="term" value="P:DNA-templated DNA replication"/>
    <property type="evidence" value="ECO:0007669"/>
    <property type="project" value="TreeGrafter"/>
</dbReference>
<dbReference type="Pfam" id="PF13177">
    <property type="entry name" value="DNA_pol3_delta2"/>
    <property type="match status" value="1"/>
</dbReference>
<dbReference type="PANTHER" id="PTHR11669">
    <property type="entry name" value="REPLICATION FACTOR C / DNA POLYMERASE III GAMMA-TAU SUBUNIT"/>
    <property type="match status" value="1"/>
</dbReference>
<dbReference type="PATRIC" id="fig|1280953.3.peg.2562"/>
<dbReference type="AlphaFoldDB" id="A0A059G5H7"/>
<evidence type="ECO:0000313" key="2">
    <source>
        <dbReference type="Proteomes" id="UP000024942"/>
    </source>
</evidence>
<reference evidence="1 2" key="1">
    <citation type="journal article" date="2014" name="Antonie Van Leeuwenhoek">
        <title>Hyphomonas beringensis sp. nov. and Hyphomonas chukchiensis sp. nov., isolated from surface seawater of the Bering Sea and Chukchi Sea.</title>
        <authorList>
            <person name="Li C."/>
            <person name="Lai Q."/>
            <person name="Li G."/>
            <person name="Dong C."/>
            <person name="Wang J."/>
            <person name="Liao Y."/>
            <person name="Shao Z."/>
        </authorList>
    </citation>
    <scope>NUCLEOTIDE SEQUENCE [LARGE SCALE GENOMIC DNA]</scope>
    <source>
        <strain evidence="1 2">SCH89</strain>
    </source>
</reference>
<dbReference type="Proteomes" id="UP000024942">
    <property type="component" value="Unassembled WGS sequence"/>
</dbReference>
<keyword evidence="2" id="KW-1185">Reference proteome</keyword>
<organism evidence="1 2">
    <name type="scientific">Hyphomonas oceanitis SCH89</name>
    <dbReference type="NCBI Taxonomy" id="1280953"/>
    <lineage>
        <taxon>Bacteria</taxon>
        <taxon>Pseudomonadati</taxon>
        <taxon>Pseudomonadota</taxon>
        <taxon>Alphaproteobacteria</taxon>
        <taxon>Hyphomonadales</taxon>
        <taxon>Hyphomonadaceae</taxon>
        <taxon>Hyphomonas</taxon>
    </lineage>
</organism>